<reference evidence="15 16" key="2">
    <citation type="journal article" date="2021" name="J. Hered.">
        <title>Feather Gene Expression Elucidates the Developmental Basis of Plumage Iridescence in African Starlings.</title>
        <authorList>
            <person name="Rubenstein D.R."/>
            <person name="Corvelo A."/>
            <person name="MacManes M.D."/>
            <person name="Maia R."/>
            <person name="Narzisi G."/>
            <person name="Rousaki A."/>
            <person name="Vandenabeele P."/>
            <person name="Shawkey M.D."/>
            <person name="Solomon J."/>
        </authorList>
    </citation>
    <scope>NUCLEOTIDE SEQUENCE [LARGE SCALE GENOMIC DNA]</scope>
    <source>
        <strain evidence="15">SS15</strain>
    </source>
</reference>
<keyword evidence="16" id="KW-1185">Reference proteome</keyword>
<feature type="region of interest" description="Disordered" evidence="13">
    <location>
        <begin position="1183"/>
        <end position="1210"/>
    </location>
</feature>
<evidence type="ECO:0000256" key="10">
    <source>
        <dbReference type="ARBA" id="ARBA00023098"/>
    </source>
</evidence>
<dbReference type="Pfam" id="PF01762">
    <property type="entry name" value="Galactosyl_T"/>
    <property type="match status" value="1"/>
</dbReference>
<dbReference type="GO" id="GO:0006629">
    <property type="term" value="P:lipid metabolic process"/>
    <property type="evidence" value="ECO:0007669"/>
    <property type="project" value="UniProtKB-KW"/>
</dbReference>
<dbReference type="Proteomes" id="UP000618051">
    <property type="component" value="Unassembled WGS sequence"/>
</dbReference>
<proteinExistence type="inferred from homology"/>
<sequence length="1888" mass="212061">MGREDVNNFCQGPTNIIKWSFRALSRVRKAVMGIIPTDITGGLYCKSCESCIGCGGSSLAAPAQLSVGLGKAQQLQVALPLPGDIITLKLQKLVYVSRKAKLKHVVTENKEIESCKERKAVVDVAAGASHAGSRKLKTTCTVTIVIQRSGRNFLQLDSFLIKTILCKPYPPFISSPEGSSEVQKKLFQCIVNTKFENHVHSVRLSKYAVNRKRGQVHIVTKTSSHLSSAASRTWAVLALGTLSPSKPCKSPKPAGDNAPRPPAHAQGWVPRAAPLAGSAETVLLLERMMMMSIIQAEEQTGNYKKTFETISGSKLCLKYKQIKHMSEIIESPIVSGLKFPNDKEKWLLESEEQCCDGSCRLLSELGLSCCVMVTRSGHKQFHKPRADFEDGPLPLGLHPHTAVLEDAGAGPSTLALGASCRELFIQHLASMDHILLWKNETEKEQRQQHEAICFNTILQSLQNHLPQIISSICGAQESEMLKTFSLFNIDLAALNEADISFEMKKIKFEYLKKFSVLTASSLEHKTDNFHLFMHVLLSACVLYLKRGFFCCAVPDHAWLAFRLGGAWDCPPCIPGELLEGWNLSSWLATVLVKFFTWHFDCRLTQAGVVEKVESRKVQGLSKAKIFFPSLHENKLLLYPRFSLKLLIYISIVHIFSSLEGKLLMLVEKSFFFYNLRLMKKGLTNGCTCKIWSMQQMTQRSVADTGGSISPGQLTLLIIGPGLQEKISYWIFKWLLFCDTHEDATQRDLFQRVGIDSPWDSTTVSIDEFIKLNAQLQLIICIEKLIQMSLAKLDDESTDPCHISAVHVQMSFYVQTTEWLPGFSGKPNGAGPSLGAPTEQEVGLDLAQAALAKGLTVSSLLQVTEYFYLIKQKVKDLYDLHKESEKSLLKKILTNFKQVSGKENGEPPPENEKSVNKATPTPTQSFTFLINEEEKCKDKTPFLVLLIATRAAELPHRSAIRRSWGSEAAVPGAAIVRLFMLGIDTQGASEDVLRRESEQYHDIIQQDFLDTYNNLTLKTLMGMRWVASYCSGTRFAMKTDTDVFVNTMHLIEKLLRPLPPSTQNYFTGHLMKGHTPIRNKGSKWYISEEEFPGTGYVFSGDLAAKIVNASLMIKYIHLEDVYRFILCWLIFSAVLAECLGALLLRRRAHCMLFLRSSGWSDWSLDVEFRCAEWPFAIRKKKKFNSKDKTKSKPKLFQRQHKKEKDRKWDHEKEQRAVVMEFLTWSKKETSSSDGVVSSSDWSLSRSQVCREEESATSSTGAMLGLLPSLPPSAGRARVAPLAPRHPLSYIGEDPKFFYQFVSFSTTAGWKIRAAVLSTSQRLLRMKQASALSILEERRQICHSPSSMHESWTHGSQSALHKETEHQVESALISYPGDSKSCAKKSEKITLPMKLLTDEILGNNSPQICQLFKLQEMPVVSEIETSRITKGKGKTCINSTGFESNFSVIKQDDYKCISHTKKIIEIEPSNLYDFFPQTTQSEEGDLGVGQYTSVGTLHRPVLSPHRREREVNMYNKNRGDLATYQVKMRHNKEFPPLHYREDMSHNLLVQQNASMDGLQELTNRLFQIKFEILGIHNKIEHLKKLGQFFPSNESLPQHICAFLRSQSSAGEGLLLLKNKVTPHNSGDVKEEKCSISLPVTTFSTFSFPPIPNPHNFLLPPPSCQHSVVCHLLIPSGEGYDECGISAKAALQGPLQQSCSEQLIQHKQGWLKCAMWKINHQYRFVYKPDINSKSPKSGCADCWQTAVGTLSRQDVVLRPMEEAAICTNFQRDQFVDQTFFVTVILRPNAKVKNSPSYLIKQEQSLTQTLVLLRFHGIYGYNEERLCSWTEPALWMPGGLRANSPMSRARDLCARVLVAVGNAVINGYIWQIGGVIKEADRLEKIHKGIKSQ</sequence>
<keyword evidence="9" id="KW-0333">Golgi apparatus</keyword>
<feature type="region of interest" description="Disordered" evidence="13">
    <location>
        <begin position="246"/>
        <end position="268"/>
    </location>
</feature>
<comment type="caution">
    <text evidence="14">The sequence shown here is derived from an EMBL/GenBank/DDBJ whole genome shotgun (WGS) entry which is preliminary data.</text>
</comment>
<evidence type="ECO:0000256" key="12">
    <source>
        <dbReference type="ARBA" id="ARBA00023180"/>
    </source>
</evidence>
<dbReference type="PANTHER" id="PTHR11214">
    <property type="entry name" value="BETA-1,3-N-ACETYLGLUCOSAMINYLTRANSFERASE"/>
    <property type="match status" value="1"/>
</dbReference>
<evidence type="ECO:0000313" key="15">
    <source>
        <dbReference type="EMBL" id="KAI1236600.1"/>
    </source>
</evidence>
<dbReference type="PANTHER" id="PTHR11214:SF217">
    <property type="entry name" value="HEXOSYLTRANSFERASE"/>
    <property type="match status" value="1"/>
</dbReference>
<evidence type="ECO:0000256" key="13">
    <source>
        <dbReference type="SAM" id="MobiDB-lite"/>
    </source>
</evidence>
<evidence type="ECO:0000256" key="4">
    <source>
        <dbReference type="ARBA" id="ARBA00022676"/>
    </source>
</evidence>
<dbReference type="FunFam" id="3.90.550.50:FF:000001">
    <property type="entry name" value="Hexosyltransferase"/>
    <property type="match status" value="1"/>
</dbReference>
<evidence type="ECO:0000256" key="9">
    <source>
        <dbReference type="ARBA" id="ARBA00023034"/>
    </source>
</evidence>
<dbReference type="Gene3D" id="3.90.550.50">
    <property type="match status" value="1"/>
</dbReference>
<comment type="similarity">
    <text evidence="3">Belongs to the glycosyltransferase 31 family.</text>
</comment>
<dbReference type="GO" id="GO:0000139">
    <property type="term" value="C:Golgi membrane"/>
    <property type="evidence" value="ECO:0007669"/>
    <property type="project" value="UniProtKB-SubCell"/>
</dbReference>
<dbReference type="GO" id="GO:0006493">
    <property type="term" value="P:protein O-linked glycosylation"/>
    <property type="evidence" value="ECO:0007669"/>
    <property type="project" value="TreeGrafter"/>
</dbReference>
<name>A0A835NZX9_9PASS</name>
<evidence type="ECO:0000256" key="1">
    <source>
        <dbReference type="ARBA" id="ARBA00004323"/>
    </source>
</evidence>
<dbReference type="GO" id="GO:0008499">
    <property type="term" value="F:N-acetyl-beta-D-glucosaminide beta-(1,3)-galactosyltransferase activity"/>
    <property type="evidence" value="ECO:0007669"/>
    <property type="project" value="TreeGrafter"/>
</dbReference>
<evidence type="ECO:0000256" key="2">
    <source>
        <dbReference type="ARBA" id="ARBA00004922"/>
    </source>
</evidence>
<reference evidence="15" key="3">
    <citation type="submission" date="2022-01" db="EMBL/GenBank/DDBJ databases">
        <authorList>
            <person name="Rubenstein D.R."/>
        </authorList>
    </citation>
    <scope>NUCLEOTIDE SEQUENCE</scope>
    <source>
        <strain evidence="15">SS15</strain>
        <tissue evidence="15">Liver</tissue>
    </source>
</reference>
<keyword evidence="5" id="KW-0808">Transferase</keyword>
<evidence type="ECO:0000256" key="7">
    <source>
        <dbReference type="ARBA" id="ARBA00022968"/>
    </source>
</evidence>
<keyword evidence="10" id="KW-0443">Lipid metabolism</keyword>
<reference evidence="14" key="1">
    <citation type="submission" date="2020-10" db="EMBL/GenBank/DDBJ databases">
        <title>Feather gene expression reveals the developmental basis of iridescence in African starlings.</title>
        <authorList>
            <person name="Rubenstein D.R."/>
        </authorList>
    </citation>
    <scope>NUCLEOTIDE SEQUENCE</scope>
    <source>
        <strain evidence="14">SS15</strain>
        <tissue evidence="14">Liver</tissue>
    </source>
</reference>
<comment type="pathway">
    <text evidence="2">Protein modification; protein glycosylation.</text>
</comment>
<keyword evidence="7" id="KW-0735">Signal-anchor</keyword>
<comment type="subcellular location">
    <subcellularLocation>
        <location evidence="1">Golgi apparatus membrane</location>
        <topology evidence="1">Single-pass type II membrane protein</topology>
    </subcellularLocation>
</comment>
<feature type="region of interest" description="Disordered" evidence="13">
    <location>
        <begin position="898"/>
        <end position="919"/>
    </location>
</feature>
<feature type="compositionally biased region" description="Basic residues" evidence="13">
    <location>
        <begin position="1190"/>
        <end position="1203"/>
    </location>
</feature>
<accession>A0A835NZX9</accession>
<keyword evidence="6" id="KW-0812">Transmembrane</keyword>
<evidence type="ECO:0000256" key="8">
    <source>
        <dbReference type="ARBA" id="ARBA00022989"/>
    </source>
</evidence>
<protein>
    <submittedName>
        <fullName evidence="14">Uncharacterized protein</fullName>
    </submittedName>
</protein>
<gene>
    <name evidence="15" type="ORF">IHE44_0014853</name>
    <name evidence="14" type="ORF">IHE44_013964</name>
</gene>
<keyword evidence="8" id="KW-1133">Transmembrane helix</keyword>
<evidence type="ECO:0000313" key="14">
    <source>
        <dbReference type="EMBL" id="KAG0131439.1"/>
    </source>
</evidence>
<dbReference type="OrthoDB" id="2139606at2759"/>
<dbReference type="EMBL" id="JADDUC020000009">
    <property type="protein sequence ID" value="KAI1236600.1"/>
    <property type="molecule type" value="Genomic_DNA"/>
</dbReference>
<dbReference type="InterPro" id="IPR002659">
    <property type="entry name" value="Glyco_trans_31"/>
</dbReference>
<dbReference type="EMBL" id="JADDUC010000009">
    <property type="protein sequence ID" value="KAG0131439.1"/>
    <property type="molecule type" value="Genomic_DNA"/>
</dbReference>
<evidence type="ECO:0000313" key="16">
    <source>
        <dbReference type="Proteomes" id="UP000618051"/>
    </source>
</evidence>
<evidence type="ECO:0000256" key="3">
    <source>
        <dbReference type="ARBA" id="ARBA00008661"/>
    </source>
</evidence>
<evidence type="ECO:0000256" key="11">
    <source>
        <dbReference type="ARBA" id="ARBA00023136"/>
    </source>
</evidence>
<keyword evidence="11" id="KW-0472">Membrane</keyword>
<keyword evidence="4" id="KW-0328">Glycosyltransferase</keyword>
<keyword evidence="12" id="KW-0325">Glycoprotein</keyword>
<evidence type="ECO:0000256" key="5">
    <source>
        <dbReference type="ARBA" id="ARBA00022679"/>
    </source>
</evidence>
<organism evidence="14">
    <name type="scientific">Lamprotornis superbus</name>
    <dbReference type="NCBI Taxonomy" id="245042"/>
    <lineage>
        <taxon>Eukaryota</taxon>
        <taxon>Metazoa</taxon>
        <taxon>Chordata</taxon>
        <taxon>Craniata</taxon>
        <taxon>Vertebrata</taxon>
        <taxon>Euteleostomi</taxon>
        <taxon>Archelosauria</taxon>
        <taxon>Archosauria</taxon>
        <taxon>Dinosauria</taxon>
        <taxon>Saurischia</taxon>
        <taxon>Theropoda</taxon>
        <taxon>Coelurosauria</taxon>
        <taxon>Aves</taxon>
        <taxon>Neognathae</taxon>
        <taxon>Neoaves</taxon>
        <taxon>Telluraves</taxon>
        <taxon>Australaves</taxon>
        <taxon>Passeriformes</taxon>
        <taxon>Sturnidae</taxon>
        <taxon>Lamprotornis</taxon>
    </lineage>
</organism>
<evidence type="ECO:0000256" key="6">
    <source>
        <dbReference type="ARBA" id="ARBA00022692"/>
    </source>
</evidence>